<accession>A0A0L6CUP7</accession>
<dbReference type="Proteomes" id="UP000037046">
    <property type="component" value="Unassembled WGS sequence"/>
</dbReference>
<dbReference type="AlphaFoldDB" id="A0A0L6CUP7"/>
<dbReference type="Gene3D" id="1.10.4100.10">
    <property type="entry name" value="2-methylcitrate dehydratase PrpD"/>
    <property type="match status" value="1"/>
</dbReference>
<dbReference type="GO" id="GO:0016829">
    <property type="term" value="F:lyase activity"/>
    <property type="evidence" value="ECO:0007669"/>
    <property type="project" value="InterPro"/>
</dbReference>
<dbReference type="InterPro" id="IPR042183">
    <property type="entry name" value="MmgE/PrpD_sf_1"/>
</dbReference>
<dbReference type="Pfam" id="PF03972">
    <property type="entry name" value="MmgE_PrpD_N"/>
    <property type="match status" value="1"/>
</dbReference>
<dbReference type="Gene3D" id="3.30.1330.120">
    <property type="entry name" value="2-methylcitrate dehydratase PrpD"/>
    <property type="match status" value="1"/>
</dbReference>
<dbReference type="STRING" id="74031.SAMN04488077_12041"/>
<evidence type="ECO:0000256" key="1">
    <source>
        <dbReference type="ARBA" id="ARBA00006174"/>
    </source>
</evidence>
<dbReference type="PANTHER" id="PTHR16943:SF8">
    <property type="entry name" value="2-METHYLCITRATE DEHYDRATASE"/>
    <property type="match status" value="1"/>
</dbReference>
<protein>
    <submittedName>
        <fullName evidence="4">MmgE/PrpD family protein</fullName>
    </submittedName>
</protein>
<dbReference type="InterPro" id="IPR005656">
    <property type="entry name" value="MmgE_PrpD"/>
</dbReference>
<dbReference type="Pfam" id="PF19305">
    <property type="entry name" value="MmgE_PrpD_C"/>
    <property type="match status" value="1"/>
</dbReference>
<keyword evidence="5" id="KW-1185">Reference proteome</keyword>
<comment type="similarity">
    <text evidence="1">Belongs to the PrpD family.</text>
</comment>
<organism evidence="4 5">
    <name type="scientific">Roseovarius tolerans</name>
    <dbReference type="NCBI Taxonomy" id="74031"/>
    <lineage>
        <taxon>Bacteria</taxon>
        <taxon>Pseudomonadati</taxon>
        <taxon>Pseudomonadota</taxon>
        <taxon>Alphaproteobacteria</taxon>
        <taxon>Rhodobacterales</taxon>
        <taxon>Roseobacteraceae</taxon>
        <taxon>Roseovarius</taxon>
    </lineage>
</organism>
<feature type="domain" description="MmgE/PrpD C-terminal" evidence="3">
    <location>
        <begin position="291"/>
        <end position="448"/>
    </location>
</feature>
<dbReference type="InterPro" id="IPR045336">
    <property type="entry name" value="MmgE_PrpD_N"/>
</dbReference>
<evidence type="ECO:0000259" key="2">
    <source>
        <dbReference type="Pfam" id="PF03972"/>
    </source>
</evidence>
<dbReference type="SUPFAM" id="SSF103378">
    <property type="entry name" value="2-methylcitrate dehydratase PrpD"/>
    <property type="match status" value="1"/>
</dbReference>
<sequence length="480" mass="51303">MSQTVCKAPPSCVTMDHGQILKGAIMFYAANPRQFDPIARFALDPGLAVPEVVLFQTAALLIDTLGVAAGAAALDVGRIAREFACDFHGAAREEHRATLLFDGRRCAMPGAAWALATQIDNLDAHDGLNATKGHIGCALVPALFAFAEHRPNLTGRQALTALTMGYEVAARAAVALHATACDYHTSGAWNALGVAALGAHLRGDTAEVLRHALGIAEYHGPRSQMMREIASPTMLHDGSGMGALVGISSLLQAERGFTGAPAITVEGSEVAHVWADLGCDWTVMRNYIKPYPICRWAHGALECLRVLVAEEGVKPDQIDALEVATFAQSAALFPGMPETTSEAQYSLGFALAAYLVHGRLGPAEITGDALHDPRVAAMHARITVREEPRHSVRFPEGRWSDVTVRLKDGREVHSGDRNARGGPEAPMPEADIRAKLSVMAGGALTEARIDALWSMRRRLLDQGTEFSQLASLVTPEPDRP</sequence>
<proteinExistence type="inferred from homology"/>
<dbReference type="InterPro" id="IPR036148">
    <property type="entry name" value="MmgE/PrpD_sf"/>
</dbReference>
<reference evidence="5" key="1">
    <citation type="submission" date="2015-07" db="EMBL/GenBank/DDBJ databases">
        <title>Draft Genome Sequence of Roseovarius tolerans EL-164, a producer of N-Acylated Alanine Methyl Esters (NAMEs).</title>
        <authorList>
            <person name="Voget S."/>
            <person name="Bruns H."/>
            <person name="Wagner-Doebler I."/>
            <person name="Schulz S."/>
            <person name="Daniel R."/>
        </authorList>
    </citation>
    <scope>NUCLEOTIDE SEQUENCE [LARGE SCALE GENOMIC DNA]</scope>
    <source>
        <strain evidence="5">EL-164</strain>
    </source>
</reference>
<dbReference type="InterPro" id="IPR042188">
    <property type="entry name" value="MmgE/PrpD_sf_2"/>
</dbReference>
<dbReference type="PATRIC" id="fig|74031.6.peg.2229"/>
<comment type="caution">
    <text evidence="4">The sequence shown here is derived from an EMBL/GenBank/DDBJ whole genome shotgun (WGS) entry which is preliminary data.</text>
</comment>
<feature type="domain" description="MmgE/PrpD N-terminal" evidence="2">
    <location>
        <begin position="49"/>
        <end position="264"/>
    </location>
</feature>
<evidence type="ECO:0000313" key="4">
    <source>
        <dbReference type="EMBL" id="KNX41233.1"/>
    </source>
</evidence>
<evidence type="ECO:0000313" key="5">
    <source>
        <dbReference type="Proteomes" id="UP000037046"/>
    </source>
</evidence>
<gene>
    <name evidence="4" type="ORF">ROTO_21850</name>
</gene>
<name>A0A0L6CUP7_9RHOB</name>
<dbReference type="EMBL" id="LGVV01000028">
    <property type="protein sequence ID" value="KNX41233.1"/>
    <property type="molecule type" value="Genomic_DNA"/>
</dbReference>
<dbReference type="PANTHER" id="PTHR16943">
    <property type="entry name" value="2-METHYLCITRATE DEHYDRATASE-RELATED"/>
    <property type="match status" value="1"/>
</dbReference>
<dbReference type="InterPro" id="IPR045337">
    <property type="entry name" value="MmgE_PrpD_C"/>
</dbReference>
<evidence type="ECO:0000259" key="3">
    <source>
        <dbReference type="Pfam" id="PF19305"/>
    </source>
</evidence>
<dbReference type="RefSeq" id="WP_235575839.1">
    <property type="nucleotide sequence ID" value="NZ_CP118494.1"/>
</dbReference>